<feature type="region of interest" description="Disordered" evidence="1">
    <location>
        <begin position="144"/>
        <end position="174"/>
    </location>
</feature>
<dbReference type="RefSeq" id="XP_009552260.1">
    <property type="nucleotide sequence ID" value="XM_009553965.1"/>
</dbReference>
<feature type="compositionally biased region" description="Basic residues" evidence="1">
    <location>
        <begin position="160"/>
        <end position="169"/>
    </location>
</feature>
<protein>
    <submittedName>
        <fullName evidence="2">Uncharacterized protein</fullName>
    </submittedName>
</protein>
<dbReference type="HOGENOM" id="CLU_871715_0_0_1"/>
<evidence type="ECO:0000256" key="1">
    <source>
        <dbReference type="SAM" id="MobiDB-lite"/>
    </source>
</evidence>
<feature type="region of interest" description="Disordered" evidence="1">
    <location>
        <begin position="194"/>
        <end position="234"/>
    </location>
</feature>
<dbReference type="InParanoid" id="W4JT36"/>
<evidence type="ECO:0000313" key="3">
    <source>
        <dbReference type="Proteomes" id="UP000030671"/>
    </source>
</evidence>
<dbReference type="GeneID" id="20673012"/>
<dbReference type="KEGG" id="hir:HETIRDRAFT_412270"/>
<organism evidence="2 3">
    <name type="scientific">Heterobasidion irregulare (strain TC 32-1)</name>
    <dbReference type="NCBI Taxonomy" id="747525"/>
    <lineage>
        <taxon>Eukaryota</taxon>
        <taxon>Fungi</taxon>
        <taxon>Dikarya</taxon>
        <taxon>Basidiomycota</taxon>
        <taxon>Agaricomycotina</taxon>
        <taxon>Agaricomycetes</taxon>
        <taxon>Russulales</taxon>
        <taxon>Bondarzewiaceae</taxon>
        <taxon>Heterobasidion</taxon>
        <taxon>Heterobasidion annosum species complex</taxon>
    </lineage>
</organism>
<reference evidence="2 3" key="1">
    <citation type="journal article" date="2012" name="New Phytol.">
        <title>Insight into trade-off between wood decay and parasitism from the genome of a fungal forest pathogen.</title>
        <authorList>
            <person name="Olson A."/>
            <person name="Aerts A."/>
            <person name="Asiegbu F."/>
            <person name="Belbahri L."/>
            <person name="Bouzid O."/>
            <person name="Broberg A."/>
            <person name="Canback B."/>
            <person name="Coutinho P.M."/>
            <person name="Cullen D."/>
            <person name="Dalman K."/>
            <person name="Deflorio G."/>
            <person name="van Diepen L.T."/>
            <person name="Dunand C."/>
            <person name="Duplessis S."/>
            <person name="Durling M."/>
            <person name="Gonthier P."/>
            <person name="Grimwood J."/>
            <person name="Fossdal C.G."/>
            <person name="Hansson D."/>
            <person name="Henrissat B."/>
            <person name="Hietala A."/>
            <person name="Himmelstrand K."/>
            <person name="Hoffmeister D."/>
            <person name="Hogberg N."/>
            <person name="James T.Y."/>
            <person name="Karlsson M."/>
            <person name="Kohler A."/>
            <person name="Kues U."/>
            <person name="Lee Y.H."/>
            <person name="Lin Y.C."/>
            <person name="Lind M."/>
            <person name="Lindquist E."/>
            <person name="Lombard V."/>
            <person name="Lucas S."/>
            <person name="Lunden K."/>
            <person name="Morin E."/>
            <person name="Murat C."/>
            <person name="Park J."/>
            <person name="Raffaello T."/>
            <person name="Rouze P."/>
            <person name="Salamov A."/>
            <person name="Schmutz J."/>
            <person name="Solheim H."/>
            <person name="Stahlberg J."/>
            <person name="Velez H."/>
            <person name="de Vries R.P."/>
            <person name="Wiebenga A."/>
            <person name="Woodward S."/>
            <person name="Yakovlev I."/>
            <person name="Garbelotto M."/>
            <person name="Martin F."/>
            <person name="Grigoriev I.V."/>
            <person name="Stenlid J."/>
        </authorList>
    </citation>
    <scope>NUCLEOTIDE SEQUENCE [LARGE SCALE GENOMIC DNA]</scope>
    <source>
        <strain evidence="2 3">TC 32-1</strain>
    </source>
</reference>
<dbReference type="EMBL" id="KI925465">
    <property type="protein sequence ID" value="ETW76036.1"/>
    <property type="molecule type" value="Genomic_DNA"/>
</dbReference>
<keyword evidence="3" id="KW-1185">Reference proteome</keyword>
<evidence type="ECO:0000313" key="2">
    <source>
        <dbReference type="EMBL" id="ETW76036.1"/>
    </source>
</evidence>
<dbReference type="Proteomes" id="UP000030671">
    <property type="component" value="Unassembled WGS sequence"/>
</dbReference>
<dbReference type="AlphaFoldDB" id="W4JT36"/>
<proteinExistence type="predicted"/>
<sequence length="319" mass="34693">MSGDAASGSACRNVESNKRGMLAPLQSQISALAGKQNALRCSTSLESPNKRVRRRRRHLDLEANRALNGSRRVPRGQGRERTNKDRRRGRGYEERAACLCRSQPAPRSDQDAKGHRCTVCIPSMRTLTQPASLPAVMQPTATRVADKGENKVRSSVSHGGRARTARKSRTTPECGAQRCIVRIAQGTQNAQTSQAAVAEIKRPQSRSQNPASALRASVKRARKRELGPHDRSATARFPVFEHPPLASLTYLRTHAPALGDPTPGERALSSSSTTTSCVLFLHHHLLPVSSRLPTSSSPLVSSSIDGSVAQCRRAQLRRV</sequence>
<feature type="compositionally biased region" description="Basic and acidic residues" evidence="1">
    <location>
        <begin position="224"/>
        <end position="233"/>
    </location>
</feature>
<gene>
    <name evidence="2" type="ORF">HETIRDRAFT_412270</name>
</gene>
<feature type="region of interest" description="Disordered" evidence="1">
    <location>
        <begin position="34"/>
        <end position="91"/>
    </location>
</feature>
<name>W4JT36_HETIT</name>
<accession>W4JT36</accession>